<evidence type="ECO:0000256" key="1">
    <source>
        <dbReference type="SAM" id="Phobius"/>
    </source>
</evidence>
<gene>
    <name evidence="2" type="ORF">C5467_12030</name>
</gene>
<dbReference type="EMBL" id="PUJY01000017">
    <property type="protein sequence ID" value="TDB57163.1"/>
    <property type="molecule type" value="Genomic_DNA"/>
</dbReference>
<dbReference type="AlphaFoldDB" id="A0A4R4JRT9"/>
<feature type="transmembrane region" description="Helical" evidence="1">
    <location>
        <begin position="20"/>
        <end position="48"/>
    </location>
</feature>
<reference evidence="2 3" key="1">
    <citation type="journal article" date="2019" name="Int. J. Syst. Evol. Microbiol.">
        <title>Photorhabdus khanii subsp. guanajuatensis subsp. nov., isolated from Heterorhabditis atacamensis, and Photorhabdus luminescens subsp. mexicana subsp. nov., isolated from Heterorhabditis mexicana entomopathogenic nematodes.</title>
        <authorList>
            <person name="Machado R.A.R."/>
            <person name="Bruno P."/>
            <person name="Arce C.C.M."/>
            <person name="Liechti N."/>
            <person name="Kohler A."/>
            <person name="Bernal J."/>
            <person name="Bruggmann R."/>
            <person name="Turlings T.C.J."/>
        </authorList>
    </citation>
    <scope>NUCLEOTIDE SEQUENCE [LARGE SCALE GENOMIC DNA]</scope>
    <source>
        <strain evidence="2 3">MEX20-17</strain>
    </source>
</reference>
<keyword evidence="1" id="KW-0812">Transmembrane</keyword>
<accession>A0A4R4JRT9</accession>
<comment type="caution">
    <text evidence="2">The sequence shown here is derived from an EMBL/GenBank/DDBJ whole genome shotgun (WGS) entry which is preliminary data.</text>
</comment>
<dbReference type="Proteomes" id="UP000295598">
    <property type="component" value="Unassembled WGS sequence"/>
</dbReference>
<sequence>MINLYIVRFLVVLFDFIGLFLVFLIFVLFFTFIVLFFLLFMIFFSFFLKIKSSMLATVF</sequence>
<protein>
    <submittedName>
        <fullName evidence="2">Uncharacterized protein</fullName>
    </submittedName>
</protein>
<evidence type="ECO:0000313" key="3">
    <source>
        <dbReference type="Proteomes" id="UP000295598"/>
    </source>
</evidence>
<name>A0A4R4JRT9_9GAMM</name>
<keyword evidence="1" id="KW-0472">Membrane</keyword>
<evidence type="ECO:0000313" key="2">
    <source>
        <dbReference type="EMBL" id="TDB57163.1"/>
    </source>
</evidence>
<organism evidence="2 3">
    <name type="scientific">Photorhabdus khanii subsp. guanajuatensis</name>
    <dbReference type="NCBI Taxonomy" id="2100166"/>
    <lineage>
        <taxon>Bacteria</taxon>
        <taxon>Pseudomonadati</taxon>
        <taxon>Pseudomonadota</taxon>
        <taxon>Gammaproteobacteria</taxon>
        <taxon>Enterobacterales</taxon>
        <taxon>Morganellaceae</taxon>
        <taxon>Photorhabdus</taxon>
    </lineage>
</organism>
<proteinExistence type="predicted"/>
<keyword evidence="1" id="KW-1133">Transmembrane helix</keyword>